<keyword evidence="2 4" id="KW-0442">Lipid degradation</keyword>
<dbReference type="Gene3D" id="3.40.1090.10">
    <property type="entry name" value="Cytosolic phospholipase A2 catalytic domain"/>
    <property type="match status" value="2"/>
</dbReference>
<sequence>MADPGPSGIAAKRGRSSGPSAAGQGPRIGLVLGGGGARGLAHILMLEVFDEFGIKPAVIAGSSIGAIFGAAYAAGLSGCEIREATEEALGNRFELIRSLFTARAARAINSRNPFTSRAAFLAPGGLLDVLLPPRVPDTFEALEIPLRIVASDFYALESVVLSSGPLRPAVAASMALPVIFEPVLMDGRSLVDGGLTNPLPFDILVGEADVLVAIDVSGTTVPSPKRARPTAIEALFSSSFLFERSIVREKLKSHRPDIYIDAGTGRYQALEFLKMREIFAAAQPAQDALRERLSLLLDTNAGAQVIGKT</sequence>
<keyword evidence="1 4" id="KW-0378">Hydrolase</keyword>
<feature type="short sequence motif" description="GXGXXG" evidence="4">
    <location>
        <begin position="34"/>
        <end position="39"/>
    </location>
</feature>
<dbReference type="PANTHER" id="PTHR14226">
    <property type="entry name" value="NEUROPATHY TARGET ESTERASE/SWISS CHEESE D.MELANOGASTER"/>
    <property type="match status" value="1"/>
</dbReference>
<name>V5SC80_9HYPH</name>
<dbReference type="HOGENOM" id="CLU_047251_0_2_5"/>
<gene>
    <name evidence="7" type="ORF">W911_06375</name>
</gene>
<dbReference type="Proteomes" id="UP000018542">
    <property type="component" value="Chromosome"/>
</dbReference>
<accession>V5SC80</accession>
<feature type="short sequence motif" description="DGA/G" evidence="4">
    <location>
        <begin position="192"/>
        <end position="194"/>
    </location>
</feature>
<dbReference type="GO" id="GO:0016787">
    <property type="term" value="F:hydrolase activity"/>
    <property type="evidence" value="ECO:0007669"/>
    <property type="project" value="UniProtKB-UniRule"/>
</dbReference>
<dbReference type="RefSeq" id="WP_023786669.1">
    <property type="nucleotide sequence ID" value="NC_022997.1"/>
</dbReference>
<feature type="short sequence motif" description="GXSXG" evidence="4">
    <location>
        <begin position="61"/>
        <end position="65"/>
    </location>
</feature>
<dbReference type="GO" id="GO:0016042">
    <property type="term" value="P:lipid catabolic process"/>
    <property type="evidence" value="ECO:0007669"/>
    <property type="project" value="UniProtKB-UniRule"/>
</dbReference>
<dbReference type="InterPro" id="IPR002641">
    <property type="entry name" value="PNPLA_dom"/>
</dbReference>
<dbReference type="KEGG" id="hni:W911_06375"/>
<protein>
    <submittedName>
        <fullName evidence="7">Patatin</fullName>
    </submittedName>
</protein>
<evidence type="ECO:0000256" key="1">
    <source>
        <dbReference type="ARBA" id="ARBA00022801"/>
    </source>
</evidence>
<evidence type="ECO:0000313" key="8">
    <source>
        <dbReference type="Proteomes" id="UP000018542"/>
    </source>
</evidence>
<dbReference type="OrthoDB" id="5290098at2"/>
<feature type="region of interest" description="Disordered" evidence="5">
    <location>
        <begin position="1"/>
        <end position="23"/>
    </location>
</feature>
<feature type="domain" description="PNPLA" evidence="6">
    <location>
        <begin position="30"/>
        <end position="205"/>
    </location>
</feature>
<dbReference type="PANTHER" id="PTHR14226:SF29">
    <property type="entry name" value="NEUROPATHY TARGET ESTERASE SWS"/>
    <property type="match status" value="1"/>
</dbReference>
<proteinExistence type="predicted"/>
<evidence type="ECO:0000256" key="3">
    <source>
        <dbReference type="ARBA" id="ARBA00023098"/>
    </source>
</evidence>
<evidence type="ECO:0000256" key="4">
    <source>
        <dbReference type="PROSITE-ProRule" id="PRU01161"/>
    </source>
</evidence>
<dbReference type="PATRIC" id="fig|1029756.8.peg.1334"/>
<dbReference type="Pfam" id="PF01734">
    <property type="entry name" value="Patatin"/>
    <property type="match status" value="1"/>
</dbReference>
<evidence type="ECO:0000313" key="7">
    <source>
        <dbReference type="EMBL" id="AHB48092.1"/>
    </source>
</evidence>
<dbReference type="InterPro" id="IPR016035">
    <property type="entry name" value="Acyl_Trfase/lysoPLipase"/>
</dbReference>
<dbReference type="EMBL" id="CP006912">
    <property type="protein sequence ID" value="AHB48092.1"/>
    <property type="molecule type" value="Genomic_DNA"/>
</dbReference>
<dbReference type="PROSITE" id="PS51635">
    <property type="entry name" value="PNPLA"/>
    <property type="match status" value="1"/>
</dbReference>
<feature type="active site" description="Proton acceptor" evidence="4">
    <location>
        <position position="192"/>
    </location>
</feature>
<dbReference type="SUPFAM" id="SSF52151">
    <property type="entry name" value="FabD/lysophospholipase-like"/>
    <property type="match status" value="1"/>
</dbReference>
<dbReference type="InterPro" id="IPR050301">
    <property type="entry name" value="NTE"/>
</dbReference>
<evidence type="ECO:0000259" key="6">
    <source>
        <dbReference type="PROSITE" id="PS51635"/>
    </source>
</evidence>
<keyword evidence="3 4" id="KW-0443">Lipid metabolism</keyword>
<evidence type="ECO:0000256" key="2">
    <source>
        <dbReference type="ARBA" id="ARBA00022963"/>
    </source>
</evidence>
<dbReference type="AlphaFoldDB" id="V5SC80"/>
<reference evidence="7 8" key="1">
    <citation type="journal article" date="2014" name="Genome Announc.">
        <title>Complete Genome Sequence of Hyphomicrobium nitrativorans Strain NL23, a Denitrifying Bacterium Isolated from Biofilm of a Methanol-Fed Denitrification System Treating Seawater at the Montreal Biodome.</title>
        <authorList>
            <person name="Martineau C."/>
            <person name="Villeneuve C."/>
            <person name="Mauffrey F."/>
            <person name="Villemur R."/>
        </authorList>
    </citation>
    <scope>NUCLEOTIDE SEQUENCE [LARGE SCALE GENOMIC DNA]</scope>
    <source>
        <strain evidence="7">NL23</strain>
    </source>
</reference>
<evidence type="ECO:0000256" key="5">
    <source>
        <dbReference type="SAM" id="MobiDB-lite"/>
    </source>
</evidence>
<keyword evidence="8" id="KW-1185">Reference proteome</keyword>
<organism evidence="7 8">
    <name type="scientific">Hyphomicrobium nitrativorans NL23</name>
    <dbReference type="NCBI Taxonomy" id="1029756"/>
    <lineage>
        <taxon>Bacteria</taxon>
        <taxon>Pseudomonadati</taxon>
        <taxon>Pseudomonadota</taxon>
        <taxon>Alphaproteobacteria</taxon>
        <taxon>Hyphomicrobiales</taxon>
        <taxon>Hyphomicrobiaceae</taxon>
        <taxon>Hyphomicrobium</taxon>
    </lineage>
</organism>
<feature type="active site" description="Nucleophile" evidence="4">
    <location>
        <position position="63"/>
    </location>
</feature>